<comment type="caution">
    <text evidence="2">The sequence shown here is derived from an EMBL/GenBank/DDBJ whole genome shotgun (WGS) entry which is preliminary data.</text>
</comment>
<reference evidence="2 3" key="1">
    <citation type="submission" date="2016-10" db="EMBL/GenBank/DDBJ databases">
        <authorList>
            <person name="Varghese N."/>
            <person name="Submissions S."/>
        </authorList>
    </citation>
    <scope>NUCLEOTIDE SEQUENCE [LARGE SCALE GENOMIC DNA]</scope>
    <source>
        <strain evidence="2 3">NLAE-zl-C224</strain>
    </source>
</reference>
<organism evidence="2 3">
    <name type="scientific">Clostridium cochlearium</name>
    <dbReference type="NCBI Taxonomy" id="1494"/>
    <lineage>
        <taxon>Bacteria</taxon>
        <taxon>Bacillati</taxon>
        <taxon>Bacillota</taxon>
        <taxon>Clostridia</taxon>
        <taxon>Eubacteriales</taxon>
        <taxon>Clostridiaceae</taxon>
        <taxon>Clostridium</taxon>
    </lineage>
</organism>
<proteinExistence type="predicted"/>
<keyword evidence="1" id="KW-0812">Transmembrane</keyword>
<sequence>MQQLTPIEARKKRLKILKWTIATLCIVLVAIIITIISYI</sequence>
<protein>
    <submittedName>
        <fullName evidence="2">Uncharacterized protein</fullName>
    </submittedName>
</protein>
<dbReference type="EMBL" id="FNGL01000035">
    <property type="protein sequence ID" value="SDL43678.1"/>
    <property type="molecule type" value="Genomic_DNA"/>
</dbReference>
<evidence type="ECO:0000313" key="2">
    <source>
        <dbReference type="EMBL" id="SDL43678.1"/>
    </source>
</evidence>
<evidence type="ECO:0000256" key="1">
    <source>
        <dbReference type="SAM" id="Phobius"/>
    </source>
</evidence>
<dbReference type="Proteomes" id="UP000198811">
    <property type="component" value="Unassembled WGS sequence"/>
</dbReference>
<keyword evidence="1" id="KW-0472">Membrane</keyword>
<evidence type="ECO:0000313" key="3">
    <source>
        <dbReference type="Proteomes" id="UP000198811"/>
    </source>
</evidence>
<keyword evidence="3" id="KW-1185">Reference proteome</keyword>
<keyword evidence="1" id="KW-1133">Transmembrane helix</keyword>
<gene>
    <name evidence="2" type="ORF">SAMN05216497_1352</name>
</gene>
<name>A0ABY0QPE3_CLOCO</name>
<accession>A0ABY0QPE3</accession>
<feature type="transmembrane region" description="Helical" evidence="1">
    <location>
        <begin position="16"/>
        <end position="38"/>
    </location>
</feature>